<keyword evidence="7" id="KW-0804">Transcription</keyword>
<reference evidence="12" key="1">
    <citation type="submission" date="2020-09" db="EMBL/GenBank/DDBJ databases">
        <authorList>
            <person name="Kikuchi T."/>
        </authorList>
    </citation>
    <scope>NUCLEOTIDE SEQUENCE</scope>
    <source>
        <strain evidence="12">SH1</strain>
    </source>
</reference>
<feature type="region of interest" description="Disordered" evidence="10">
    <location>
        <begin position="23"/>
        <end position="46"/>
    </location>
</feature>
<name>A0A811LB06_9BILA</name>
<dbReference type="PROSITE" id="PS50016">
    <property type="entry name" value="ZF_PHD_2"/>
    <property type="match status" value="2"/>
</dbReference>
<evidence type="ECO:0000256" key="7">
    <source>
        <dbReference type="ARBA" id="ARBA00023163"/>
    </source>
</evidence>
<keyword evidence="2" id="KW-0479">Metal-binding</keyword>
<keyword evidence="3" id="KW-0677">Repeat</keyword>
<feature type="domain" description="PHD-type" evidence="11">
    <location>
        <begin position="330"/>
        <end position="384"/>
    </location>
</feature>
<dbReference type="EMBL" id="CAJFDH010000005">
    <property type="protein sequence ID" value="CAD5224354.1"/>
    <property type="molecule type" value="Genomic_DNA"/>
</dbReference>
<dbReference type="Proteomes" id="UP000783686">
    <property type="component" value="Unassembled WGS sequence"/>
</dbReference>
<evidence type="ECO:0000256" key="8">
    <source>
        <dbReference type="ARBA" id="ARBA00023242"/>
    </source>
</evidence>
<keyword evidence="8" id="KW-0539">Nucleus</keyword>
<evidence type="ECO:0000259" key="11">
    <source>
        <dbReference type="PROSITE" id="PS50016"/>
    </source>
</evidence>
<comment type="subcellular location">
    <subcellularLocation>
        <location evidence="1">Nucleus</location>
    </subcellularLocation>
</comment>
<evidence type="ECO:0000256" key="3">
    <source>
        <dbReference type="ARBA" id="ARBA00022737"/>
    </source>
</evidence>
<dbReference type="SUPFAM" id="SSF57903">
    <property type="entry name" value="FYVE/PHD zinc finger"/>
    <property type="match status" value="2"/>
</dbReference>
<proteinExistence type="predicted"/>
<evidence type="ECO:0000256" key="6">
    <source>
        <dbReference type="ARBA" id="ARBA00023015"/>
    </source>
</evidence>
<dbReference type="Proteomes" id="UP000614601">
    <property type="component" value="Unassembled WGS sequence"/>
</dbReference>
<keyword evidence="5" id="KW-0862">Zinc</keyword>
<accession>A0A811LB06</accession>
<keyword evidence="4 9" id="KW-0863">Zinc-finger</keyword>
<dbReference type="SMART" id="SM00249">
    <property type="entry name" value="PHD"/>
    <property type="match status" value="2"/>
</dbReference>
<evidence type="ECO:0000256" key="10">
    <source>
        <dbReference type="SAM" id="MobiDB-lite"/>
    </source>
</evidence>
<evidence type="ECO:0000256" key="1">
    <source>
        <dbReference type="ARBA" id="ARBA00004123"/>
    </source>
</evidence>
<evidence type="ECO:0000313" key="13">
    <source>
        <dbReference type="Proteomes" id="UP000614601"/>
    </source>
</evidence>
<dbReference type="OrthoDB" id="1903104at2759"/>
<keyword evidence="6" id="KW-0805">Transcription regulation</keyword>
<dbReference type="InterPro" id="IPR011011">
    <property type="entry name" value="Znf_FYVE_PHD"/>
</dbReference>
<evidence type="ECO:0000256" key="2">
    <source>
        <dbReference type="ARBA" id="ARBA00022723"/>
    </source>
</evidence>
<dbReference type="Pfam" id="PF00628">
    <property type="entry name" value="PHD"/>
    <property type="match status" value="1"/>
</dbReference>
<dbReference type="EMBL" id="CAJFCW020000005">
    <property type="protein sequence ID" value="CAG9119820.1"/>
    <property type="molecule type" value="Genomic_DNA"/>
</dbReference>
<evidence type="ECO:0000256" key="4">
    <source>
        <dbReference type="ARBA" id="ARBA00022771"/>
    </source>
</evidence>
<evidence type="ECO:0000313" key="12">
    <source>
        <dbReference type="EMBL" id="CAD5224354.1"/>
    </source>
</evidence>
<organism evidence="12 13">
    <name type="scientific">Bursaphelenchus okinawaensis</name>
    <dbReference type="NCBI Taxonomy" id="465554"/>
    <lineage>
        <taxon>Eukaryota</taxon>
        <taxon>Metazoa</taxon>
        <taxon>Ecdysozoa</taxon>
        <taxon>Nematoda</taxon>
        <taxon>Chromadorea</taxon>
        <taxon>Rhabditida</taxon>
        <taxon>Tylenchina</taxon>
        <taxon>Tylenchomorpha</taxon>
        <taxon>Aphelenchoidea</taxon>
        <taxon>Aphelenchoididae</taxon>
        <taxon>Bursaphelenchus</taxon>
    </lineage>
</organism>
<feature type="domain" description="PHD-type" evidence="11">
    <location>
        <begin position="381"/>
        <end position="429"/>
    </location>
</feature>
<dbReference type="Gene3D" id="3.30.40.10">
    <property type="entry name" value="Zinc/RING finger domain, C3HC4 (zinc finger)"/>
    <property type="match status" value="1"/>
</dbReference>
<sequence>MNLLPSANPVLPMEDSLLSVGDESLTGLEPDESQTSSQSGLDTPKRKNTALLRLTEGQSLQTSPADLIEYEWPLGSGDKYFLQEQIAEMLEVKSFKRKYPNMPRRTIDGEERQYLFKELEIGKTLPIHLQSLLTAVESDAVLNMMATEYVPCFAEYQKILLTRRQKELIQQQNEIKMVQMDPAKLAELRKQALKNASEVNEHLQNSRRNERRYFFDMQTMVMQCPKNKTKRLPQAFTRVSPYPVALVQGQHQDNYKRYTKEELDKFPLNTVINNDHLFPPLREPSPPPIRVSDEEIKKMKHVEAKQEEPQTPRSARLANKRLERNFLRLCSRCNSCQENDDPLSVMLKCVNCHTFVHPKCAEMTLDMVRVVKTYDWCCIECKRCTVCHKPDEEASMMCCDLCDRGYHTFCVGLSKPPSGNWLCQYYCNPKK</sequence>
<comment type="caution">
    <text evidence="12">The sequence shown here is derived from an EMBL/GenBank/DDBJ whole genome shotgun (WGS) entry which is preliminary data.</text>
</comment>
<evidence type="ECO:0000256" key="9">
    <source>
        <dbReference type="PROSITE-ProRule" id="PRU00146"/>
    </source>
</evidence>
<dbReference type="GO" id="GO:0008270">
    <property type="term" value="F:zinc ion binding"/>
    <property type="evidence" value="ECO:0007669"/>
    <property type="project" value="UniProtKB-KW"/>
</dbReference>
<protein>
    <recommendedName>
        <fullName evidence="11">PHD-type domain-containing protein</fullName>
    </recommendedName>
</protein>
<dbReference type="InterPro" id="IPR001965">
    <property type="entry name" value="Znf_PHD"/>
</dbReference>
<gene>
    <name evidence="12" type="ORF">BOKJ2_LOCUS11037</name>
</gene>
<dbReference type="InterPro" id="IPR019787">
    <property type="entry name" value="Znf_PHD-finger"/>
</dbReference>
<dbReference type="InterPro" id="IPR013083">
    <property type="entry name" value="Znf_RING/FYVE/PHD"/>
</dbReference>
<evidence type="ECO:0000256" key="5">
    <source>
        <dbReference type="ARBA" id="ARBA00022833"/>
    </source>
</evidence>
<dbReference type="PANTHER" id="PTHR45888">
    <property type="entry name" value="HL01030P-RELATED"/>
    <property type="match status" value="1"/>
</dbReference>
<dbReference type="PANTHER" id="PTHR45888:SF4">
    <property type="entry name" value="PHD FINGER PROTEIN 10"/>
    <property type="match status" value="1"/>
</dbReference>
<dbReference type="AlphaFoldDB" id="A0A811LB06"/>
<keyword evidence="13" id="KW-1185">Reference proteome</keyword>
<dbReference type="GO" id="GO:0005634">
    <property type="term" value="C:nucleus"/>
    <property type="evidence" value="ECO:0007669"/>
    <property type="project" value="UniProtKB-SubCell"/>
</dbReference>